<name>A0A3B1CBA2_9ZZZZ</name>
<keyword evidence="1" id="KW-1133">Transmembrane helix</keyword>
<feature type="non-terminal residue" evidence="2">
    <location>
        <position position="311"/>
    </location>
</feature>
<sequence length="311" mass="35886">MSVFKFKSGSGFLNSLRGRYLTTAGILTLVVLCAAGTAQIYLFHAETQSRINIRARNEAIEYNYQIHNILRQAENVQNTFLLTPLHKYRHTLNEYFDIALRNTSELKKTSWIHSTGQEQEIKHLHTDISMLKQASDKLATIRSKIENLFPAITILRKVMLVNNRNFYTAASQGLNETNSADMDPSQREIHELFEASRLEWLRMINHFRRNLLLLTGSFGASKSQIQALANNIKAEYEQVQHLLAILNDKKRQGQLGFQGSQSLSDMETSARKWWTAYQNINVAHDSGQWRADVPFVKNTIHPLYDKIWRHL</sequence>
<evidence type="ECO:0000313" key="2">
    <source>
        <dbReference type="EMBL" id="VAX14117.1"/>
    </source>
</evidence>
<evidence type="ECO:0000256" key="1">
    <source>
        <dbReference type="SAM" id="Phobius"/>
    </source>
</evidence>
<feature type="transmembrane region" description="Helical" evidence="1">
    <location>
        <begin position="20"/>
        <end position="43"/>
    </location>
</feature>
<accession>A0A3B1CBA2</accession>
<organism evidence="2">
    <name type="scientific">hydrothermal vent metagenome</name>
    <dbReference type="NCBI Taxonomy" id="652676"/>
    <lineage>
        <taxon>unclassified sequences</taxon>
        <taxon>metagenomes</taxon>
        <taxon>ecological metagenomes</taxon>
    </lineage>
</organism>
<keyword evidence="1" id="KW-0472">Membrane</keyword>
<proteinExistence type="predicted"/>
<gene>
    <name evidence="2" type="ORF">MNBD_GAMMA24-2385</name>
</gene>
<dbReference type="AlphaFoldDB" id="A0A3B1CBA2"/>
<keyword evidence="1" id="KW-0812">Transmembrane</keyword>
<protein>
    <submittedName>
        <fullName evidence="2">Uncharacterized protein</fullName>
    </submittedName>
</protein>
<reference evidence="2" key="1">
    <citation type="submission" date="2018-06" db="EMBL/GenBank/DDBJ databases">
        <authorList>
            <person name="Zhirakovskaya E."/>
        </authorList>
    </citation>
    <scope>NUCLEOTIDE SEQUENCE</scope>
</reference>
<dbReference type="EMBL" id="UOFZ01000157">
    <property type="protein sequence ID" value="VAX14117.1"/>
    <property type="molecule type" value="Genomic_DNA"/>
</dbReference>